<dbReference type="PRINTS" id="PR00245">
    <property type="entry name" value="OLFACTORYR"/>
</dbReference>
<dbReference type="GO" id="GO:0004930">
    <property type="term" value="F:G protein-coupled receptor activity"/>
    <property type="evidence" value="ECO:0007669"/>
    <property type="project" value="UniProtKB-KW"/>
</dbReference>
<dbReference type="PROSITE" id="PS50262">
    <property type="entry name" value="G_PROTEIN_RECEP_F1_2"/>
    <property type="match status" value="2"/>
</dbReference>
<evidence type="ECO:0000256" key="13">
    <source>
        <dbReference type="SAM" id="Phobius"/>
    </source>
</evidence>
<keyword evidence="2" id="KW-1003">Cell membrane</keyword>
<feature type="domain" description="G-protein coupled receptors family 1 profile" evidence="14">
    <location>
        <begin position="133"/>
        <end position="244"/>
    </location>
</feature>
<evidence type="ECO:0000256" key="7">
    <source>
        <dbReference type="ARBA" id="ARBA00023040"/>
    </source>
</evidence>
<dbReference type="PANTHER" id="PTHR24242">
    <property type="entry name" value="G-PROTEIN COUPLED RECEPTOR"/>
    <property type="match status" value="1"/>
</dbReference>
<name>A0A2G9QBC3_AQUCT</name>
<feature type="domain" description="G-protein coupled receptors family 1 profile" evidence="14">
    <location>
        <begin position="78"/>
        <end position="116"/>
    </location>
</feature>
<evidence type="ECO:0000256" key="2">
    <source>
        <dbReference type="ARBA" id="ARBA00022475"/>
    </source>
</evidence>
<feature type="transmembrane region" description="Helical" evidence="13">
    <location>
        <begin position="197"/>
        <end position="215"/>
    </location>
</feature>
<dbReference type="PRINTS" id="PR00237">
    <property type="entry name" value="GPCRRHODOPSN"/>
</dbReference>
<proteinExistence type="predicted"/>
<dbReference type="Gene3D" id="1.20.1070.10">
    <property type="entry name" value="Rhodopsin 7-helix transmembrane proteins"/>
    <property type="match status" value="2"/>
</dbReference>
<evidence type="ECO:0000256" key="11">
    <source>
        <dbReference type="ARBA" id="ARBA00023180"/>
    </source>
</evidence>
<keyword evidence="5" id="KW-0552">Olfaction</keyword>
<keyword evidence="3" id="KW-0716">Sensory transduction</keyword>
<dbReference type="OrthoDB" id="9975554at2759"/>
<keyword evidence="10" id="KW-0675">Receptor</keyword>
<evidence type="ECO:0000256" key="1">
    <source>
        <dbReference type="ARBA" id="ARBA00004651"/>
    </source>
</evidence>
<comment type="subcellular location">
    <subcellularLocation>
        <location evidence="1">Cell membrane</location>
        <topology evidence="1">Multi-pass membrane protein</topology>
    </subcellularLocation>
</comment>
<keyword evidence="11" id="KW-0325">Glycoprotein</keyword>
<organism evidence="15 16">
    <name type="scientific">Aquarana catesbeiana</name>
    <name type="common">American bullfrog</name>
    <name type="synonym">Rana catesbeiana</name>
    <dbReference type="NCBI Taxonomy" id="8400"/>
    <lineage>
        <taxon>Eukaryota</taxon>
        <taxon>Metazoa</taxon>
        <taxon>Chordata</taxon>
        <taxon>Craniata</taxon>
        <taxon>Vertebrata</taxon>
        <taxon>Euteleostomi</taxon>
        <taxon>Amphibia</taxon>
        <taxon>Batrachia</taxon>
        <taxon>Anura</taxon>
        <taxon>Neobatrachia</taxon>
        <taxon>Ranoidea</taxon>
        <taxon>Ranidae</taxon>
        <taxon>Aquarana</taxon>
    </lineage>
</organism>
<keyword evidence="8 13" id="KW-0472">Membrane</keyword>
<dbReference type="Proteomes" id="UP000228934">
    <property type="component" value="Unassembled WGS sequence"/>
</dbReference>
<dbReference type="GO" id="GO:0004984">
    <property type="term" value="F:olfactory receptor activity"/>
    <property type="evidence" value="ECO:0007669"/>
    <property type="project" value="InterPro"/>
</dbReference>
<evidence type="ECO:0000313" key="15">
    <source>
        <dbReference type="EMBL" id="PIO12904.1"/>
    </source>
</evidence>
<feature type="transmembrane region" description="Helical" evidence="13">
    <location>
        <begin position="227"/>
        <end position="246"/>
    </location>
</feature>
<evidence type="ECO:0000313" key="16">
    <source>
        <dbReference type="Proteomes" id="UP000228934"/>
    </source>
</evidence>
<feature type="non-terminal residue" evidence="15">
    <location>
        <position position="271"/>
    </location>
</feature>
<feature type="non-terminal residue" evidence="15">
    <location>
        <position position="1"/>
    </location>
</feature>
<dbReference type="InterPro" id="IPR050939">
    <property type="entry name" value="Olfactory_GPCR1"/>
</dbReference>
<keyword evidence="16" id="KW-1185">Reference proteome</keyword>
<evidence type="ECO:0000256" key="10">
    <source>
        <dbReference type="ARBA" id="ARBA00023170"/>
    </source>
</evidence>
<feature type="transmembrane region" description="Helical" evidence="13">
    <location>
        <begin position="44"/>
        <end position="63"/>
    </location>
</feature>
<evidence type="ECO:0000256" key="9">
    <source>
        <dbReference type="ARBA" id="ARBA00023157"/>
    </source>
</evidence>
<keyword evidence="12" id="KW-0807">Transducer</keyword>
<dbReference type="Pfam" id="PF13853">
    <property type="entry name" value="7tm_4"/>
    <property type="match status" value="1"/>
</dbReference>
<evidence type="ECO:0000256" key="6">
    <source>
        <dbReference type="ARBA" id="ARBA00022989"/>
    </source>
</evidence>
<feature type="transmembrane region" description="Helical" evidence="13">
    <location>
        <begin position="153"/>
        <end position="177"/>
    </location>
</feature>
<dbReference type="EMBL" id="KZ060048">
    <property type="protein sequence ID" value="PIO12904.1"/>
    <property type="molecule type" value="Genomic_DNA"/>
</dbReference>
<keyword evidence="4 13" id="KW-0812">Transmembrane</keyword>
<reference evidence="16" key="1">
    <citation type="journal article" date="2017" name="Nat. Commun.">
        <title>The North American bullfrog draft genome provides insight into hormonal regulation of long noncoding RNA.</title>
        <authorList>
            <person name="Hammond S.A."/>
            <person name="Warren R.L."/>
            <person name="Vandervalk B.P."/>
            <person name="Kucuk E."/>
            <person name="Khan H."/>
            <person name="Gibb E.A."/>
            <person name="Pandoh P."/>
            <person name="Kirk H."/>
            <person name="Zhao Y."/>
            <person name="Jones M."/>
            <person name="Mungall A.J."/>
            <person name="Coope R."/>
            <person name="Pleasance S."/>
            <person name="Moore R.A."/>
            <person name="Holt R.A."/>
            <person name="Round J.M."/>
            <person name="Ohora S."/>
            <person name="Walle B.V."/>
            <person name="Veldhoen N."/>
            <person name="Helbing C.C."/>
            <person name="Birol I."/>
        </authorList>
    </citation>
    <scope>NUCLEOTIDE SEQUENCE [LARGE SCALE GENOMIC DNA]</scope>
</reference>
<dbReference type="InterPro" id="IPR000725">
    <property type="entry name" value="Olfact_rcpt"/>
</dbReference>
<evidence type="ECO:0000259" key="14">
    <source>
        <dbReference type="PROSITE" id="PS50262"/>
    </source>
</evidence>
<dbReference type="InterPro" id="IPR000276">
    <property type="entry name" value="GPCR_Rhodpsn"/>
</dbReference>
<gene>
    <name evidence="15" type="ORF">AB205_0199260</name>
</gene>
<keyword evidence="9" id="KW-1015">Disulfide bond</keyword>
<evidence type="ECO:0000256" key="12">
    <source>
        <dbReference type="ARBA" id="ARBA00023224"/>
    </source>
</evidence>
<dbReference type="PANTHER" id="PTHR24242:SF253">
    <property type="entry name" value="OLFACTORY RECEPTOR-RELATED"/>
    <property type="match status" value="1"/>
</dbReference>
<feature type="transmembrane region" description="Helical" evidence="13">
    <location>
        <begin position="69"/>
        <end position="88"/>
    </location>
</feature>
<evidence type="ECO:0000256" key="8">
    <source>
        <dbReference type="ARBA" id="ARBA00023136"/>
    </source>
</evidence>
<dbReference type="AlphaFoldDB" id="A0A2G9QBC3"/>
<accession>A0A2G9QBC3</accession>
<evidence type="ECO:0000256" key="3">
    <source>
        <dbReference type="ARBA" id="ARBA00022606"/>
    </source>
</evidence>
<evidence type="ECO:0000256" key="5">
    <source>
        <dbReference type="ARBA" id="ARBA00022725"/>
    </source>
</evidence>
<dbReference type="GO" id="GO:0005886">
    <property type="term" value="C:plasma membrane"/>
    <property type="evidence" value="ECO:0007669"/>
    <property type="project" value="UniProtKB-SubCell"/>
</dbReference>
<keyword evidence="7" id="KW-0297">G-protein coupled receptor</keyword>
<sequence>FFCKVGIIQNCNRQTVYFNITFNKPNKYYTNNVFTRITQTTYKGVVTTFIFLGFNGMVIYNLLLFTLVLIIYVVTICGNFLIIILIYYSKTLHSPMYFFLSQLSISDIILTTVITPNMMNIFCGPNVIDYFYCDLNPLLELSCSDTSRVQMEAIVLCFLVIVLSFLMLVVSYTYIVLNLLKIPSFSGRLKSFSTCSSHLTVVFIFYGTLTAMYLIPKKGQSQMISKVLSLLYTVFTPFLNPFIYSLRNKDIKGIFLKKTLYINTGFLFTKK</sequence>
<keyword evidence="6 13" id="KW-1133">Transmembrane helix</keyword>
<dbReference type="InterPro" id="IPR017452">
    <property type="entry name" value="GPCR_Rhodpsn_7TM"/>
</dbReference>
<dbReference type="SUPFAM" id="SSF81321">
    <property type="entry name" value="Family A G protein-coupled receptor-like"/>
    <property type="match status" value="1"/>
</dbReference>
<protein>
    <recommendedName>
        <fullName evidence="14">G-protein coupled receptors family 1 profile domain-containing protein</fullName>
    </recommendedName>
</protein>
<evidence type="ECO:0000256" key="4">
    <source>
        <dbReference type="ARBA" id="ARBA00022692"/>
    </source>
</evidence>